<proteinExistence type="predicted"/>
<gene>
    <name evidence="2" type="ORF">B0H17DRAFT_1212806</name>
</gene>
<reference evidence="2" key="1">
    <citation type="submission" date="2023-03" db="EMBL/GenBank/DDBJ databases">
        <title>Massive genome expansion in bonnet fungi (Mycena s.s.) driven by repeated elements and novel gene families across ecological guilds.</title>
        <authorList>
            <consortium name="Lawrence Berkeley National Laboratory"/>
            <person name="Harder C.B."/>
            <person name="Miyauchi S."/>
            <person name="Viragh M."/>
            <person name="Kuo A."/>
            <person name="Thoen E."/>
            <person name="Andreopoulos B."/>
            <person name="Lu D."/>
            <person name="Skrede I."/>
            <person name="Drula E."/>
            <person name="Henrissat B."/>
            <person name="Morin E."/>
            <person name="Kohler A."/>
            <person name="Barry K."/>
            <person name="LaButti K."/>
            <person name="Morin E."/>
            <person name="Salamov A."/>
            <person name="Lipzen A."/>
            <person name="Mereny Z."/>
            <person name="Hegedus B."/>
            <person name="Baldrian P."/>
            <person name="Stursova M."/>
            <person name="Weitz H."/>
            <person name="Taylor A."/>
            <person name="Grigoriev I.V."/>
            <person name="Nagy L.G."/>
            <person name="Martin F."/>
            <person name="Kauserud H."/>
        </authorList>
    </citation>
    <scope>NUCLEOTIDE SEQUENCE</scope>
    <source>
        <strain evidence="2">CBHHK067</strain>
    </source>
</reference>
<evidence type="ECO:0000256" key="1">
    <source>
        <dbReference type="SAM" id="MobiDB-lite"/>
    </source>
</evidence>
<dbReference type="EMBL" id="JARKIE010000267">
    <property type="protein sequence ID" value="KAJ7659841.1"/>
    <property type="molecule type" value="Genomic_DNA"/>
</dbReference>
<accession>A0AAD7CRP1</accession>
<keyword evidence="3" id="KW-1185">Reference proteome</keyword>
<name>A0AAD7CRP1_MYCRO</name>
<sequence length="252" mass="27299">MAAADPAGRAGQGEVEWDAMVKVHVAALQIIAAPLLMAKEGLMTCAALMHGLVEFSGWHVCGLRLGDLIEEFWWLTQIPLDAPGSREDAAETSTSANARPPWIQRAVREPAGDKERERGQPGGEAGLFSAEGEAQQTTSFNANPNEFNPKDAQEGQGLGFDVGSSPTRDSIFGKGAFVSQAFPGCRLDFRDLTAGNLARMREVMRFLESVQRCVRALQRSPQTASWAALARLQAGLGREEEDGEARDIIYIQ</sequence>
<feature type="region of interest" description="Disordered" evidence="1">
    <location>
        <begin position="139"/>
        <end position="164"/>
    </location>
</feature>
<dbReference type="Proteomes" id="UP001221757">
    <property type="component" value="Unassembled WGS sequence"/>
</dbReference>
<evidence type="ECO:0000313" key="2">
    <source>
        <dbReference type="EMBL" id="KAJ7659841.1"/>
    </source>
</evidence>
<organism evidence="2 3">
    <name type="scientific">Mycena rosella</name>
    <name type="common">Pink bonnet</name>
    <name type="synonym">Agaricus rosellus</name>
    <dbReference type="NCBI Taxonomy" id="1033263"/>
    <lineage>
        <taxon>Eukaryota</taxon>
        <taxon>Fungi</taxon>
        <taxon>Dikarya</taxon>
        <taxon>Basidiomycota</taxon>
        <taxon>Agaricomycotina</taxon>
        <taxon>Agaricomycetes</taxon>
        <taxon>Agaricomycetidae</taxon>
        <taxon>Agaricales</taxon>
        <taxon>Marasmiineae</taxon>
        <taxon>Mycenaceae</taxon>
        <taxon>Mycena</taxon>
    </lineage>
</organism>
<feature type="region of interest" description="Disordered" evidence="1">
    <location>
        <begin position="83"/>
        <end position="127"/>
    </location>
</feature>
<evidence type="ECO:0000313" key="3">
    <source>
        <dbReference type="Proteomes" id="UP001221757"/>
    </source>
</evidence>
<feature type="compositionally biased region" description="Basic and acidic residues" evidence="1">
    <location>
        <begin position="106"/>
        <end position="119"/>
    </location>
</feature>
<protein>
    <submittedName>
        <fullName evidence="2">Uncharacterized protein</fullName>
    </submittedName>
</protein>
<dbReference type="AlphaFoldDB" id="A0AAD7CRP1"/>
<comment type="caution">
    <text evidence="2">The sequence shown here is derived from an EMBL/GenBank/DDBJ whole genome shotgun (WGS) entry which is preliminary data.</text>
</comment>